<protein>
    <recommendedName>
        <fullName evidence="3">amidase</fullName>
        <ecNumber evidence="3">3.5.1.4</ecNumber>
    </recommendedName>
</protein>
<evidence type="ECO:0000256" key="2">
    <source>
        <dbReference type="ARBA" id="ARBA00009199"/>
    </source>
</evidence>
<keyword evidence="6" id="KW-1185">Reference proteome</keyword>
<dbReference type="Gene3D" id="3.90.1300.10">
    <property type="entry name" value="Amidase signature (AS) domain"/>
    <property type="match status" value="1"/>
</dbReference>
<evidence type="ECO:0000256" key="1">
    <source>
        <dbReference type="ARBA" id="ARBA00001311"/>
    </source>
</evidence>
<comment type="caution">
    <text evidence="5">The sequence shown here is derived from an EMBL/GenBank/DDBJ whole genome shotgun (WGS) entry which is preliminary data.</text>
</comment>
<evidence type="ECO:0000313" key="5">
    <source>
        <dbReference type="EMBL" id="MVU77242.1"/>
    </source>
</evidence>
<dbReference type="GO" id="GO:0004040">
    <property type="term" value="F:amidase activity"/>
    <property type="evidence" value="ECO:0007669"/>
    <property type="project" value="UniProtKB-EC"/>
</dbReference>
<evidence type="ECO:0000313" key="6">
    <source>
        <dbReference type="Proteomes" id="UP000466794"/>
    </source>
</evidence>
<accession>A0A7K1USB4</accession>
<dbReference type="EMBL" id="WRPP01000001">
    <property type="protein sequence ID" value="MVU77242.1"/>
    <property type="molecule type" value="Genomic_DNA"/>
</dbReference>
<evidence type="ECO:0000256" key="3">
    <source>
        <dbReference type="ARBA" id="ARBA00012922"/>
    </source>
</evidence>
<name>A0A7K1USB4_9NOCA</name>
<dbReference type="Proteomes" id="UP000466794">
    <property type="component" value="Unassembled WGS sequence"/>
</dbReference>
<dbReference type="RefSeq" id="WP_157386613.1">
    <property type="nucleotide sequence ID" value="NZ_WRPP01000001.1"/>
</dbReference>
<feature type="domain" description="Amidase" evidence="4">
    <location>
        <begin position="25"/>
        <end position="453"/>
    </location>
</feature>
<comment type="catalytic activity">
    <reaction evidence="1">
        <text>a monocarboxylic acid amide + H2O = a monocarboxylate + NH4(+)</text>
        <dbReference type="Rhea" id="RHEA:12020"/>
        <dbReference type="ChEBI" id="CHEBI:15377"/>
        <dbReference type="ChEBI" id="CHEBI:28938"/>
        <dbReference type="ChEBI" id="CHEBI:35757"/>
        <dbReference type="ChEBI" id="CHEBI:83628"/>
        <dbReference type="EC" id="3.5.1.4"/>
    </reaction>
</comment>
<dbReference type="EC" id="3.5.1.4" evidence="3"/>
<dbReference type="PANTHER" id="PTHR11895:SF7">
    <property type="entry name" value="GLUTAMYL-TRNA(GLN) AMIDOTRANSFERASE SUBUNIT A, MITOCHONDRIAL"/>
    <property type="match status" value="1"/>
</dbReference>
<sequence length="473" mass="50055">MTDLAFTSATELTELIRSRRLSPTELMQHTLDRIDELNGEINAIVSLDHDAAIAAAEICANRIARGDEIGPLAGIPVVVKDLEHAAGFPTSFGTSGFRDAPARTSDSTHVSRLRAAGAIVIGKTNTPPLGSAIHTANDLFGITRNPWDLERSPGGSSGGSAAAVAAGMVPLATASDGGGSTRIPAALCGIIGLKPTRGRIPEGPSTMHGWARHSCATPMARTVRDTALHLDVAAGFHASDPFSLPDPGVSYRALLDEPLRPLRIAVNPTLGVADPEPTLRVALDTAAEILHAAGHDVIHDTSKLPGADDYAEHLRARQHVLAFVRLTRLESEFDQRPGDLEPGFAAQLDQARGTDVAQFAAYWRHRAQLDAWAARVFDTCDLLLTPTTPTTAWPATGPDLATALRTRTLPIAYTSVFNDTGNPAITVPISLSPQGLPVGVQLVGPHHRDGQVLRAAYSIEQNVGQLRPGPTIR</sequence>
<dbReference type="PANTHER" id="PTHR11895">
    <property type="entry name" value="TRANSAMIDASE"/>
    <property type="match status" value="1"/>
</dbReference>
<dbReference type="AlphaFoldDB" id="A0A7K1USB4"/>
<proteinExistence type="inferred from homology"/>
<dbReference type="InterPro" id="IPR023631">
    <property type="entry name" value="Amidase_dom"/>
</dbReference>
<comment type="similarity">
    <text evidence="2">Belongs to the amidase family.</text>
</comment>
<organism evidence="5 6">
    <name type="scientific">Nocardia terrae</name>
    <dbReference type="NCBI Taxonomy" id="2675851"/>
    <lineage>
        <taxon>Bacteria</taxon>
        <taxon>Bacillati</taxon>
        <taxon>Actinomycetota</taxon>
        <taxon>Actinomycetes</taxon>
        <taxon>Mycobacteriales</taxon>
        <taxon>Nocardiaceae</taxon>
        <taxon>Nocardia</taxon>
    </lineage>
</organism>
<evidence type="ECO:0000259" key="4">
    <source>
        <dbReference type="Pfam" id="PF01425"/>
    </source>
</evidence>
<dbReference type="InterPro" id="IPR036928">
    <property type="entry name" value="AS_sf"/>
</dbReference>
<reference evidence="5 6" key="1">
    <citation type="submission" date="2019-12" db="EMBL/GenBank/DDBJ databases">
        <title>Nocardia sp. nov. ET3-3 isolated from soil.</title>
        <authorList>
            <person name="Kanchanasin P."/>
            <person name="Tanasupawat S."/>
            <person name="Yuki M."/>
            <person name="Kudo T."/>
        </authorList>
    </citation>
    <scope>NUCLEOTIDE SEQUENCE [LARGE SCALE GENOMIC DNA]</scope>
    <source>
        <strain evidence="5 6">ET3-3</strain>
    </source>
</reference>
<dbReference type="Pfam" id="PF01425">
    <property type="entry name" value="Amidase"/>
    <property type="match status" value="1"/>
</dbReference>
<dbReference type="InterPro" id="IPR000120">
    <property type="entry name" value="Amidase"/>
</dbReference>
<gene>
    <name evidence="5" type="ORF">GPX89_08270</name>
</gene>
<dbReference type="SUPFAM" id="SSF75304">
    <property type="entry name" value="Amidase signature (AS) enzymes"/>
    <property type="match status" value="1"/>
</dbReference>